<dbReference type="Gene3D" id="6.10.140.2220">
    <property type="match status" value="1"/>
</dbReference>
<dbReference type="SUPFAM" id="SSF144232">
    <property type="entry name" value="HIT/MYND zinc finger-like"/>
    <property type="match status" value="1"/>
</dbReference>
<accession>A0AAD7UNL4</accession>
<dbReference type="EMBL" id="JAQMWT010000034">
    <property type="protein sequence ID" value="KAJ8613230.1"/>
    <property type="molecule type" value="Genomic_DNA"/>
</dbReference>
<dbReference type="SUPFAM" id="SSF53335">
    <property type="entry name" value="S-adenosyl-L-methionine-dependent methyltransferases"/>
    <property type="match status" value="1"/>
</dbReference>
<keyword evidence="2" id="KW-0479">Metal-binding</keyword>
<dbReference type="PROSITE" id="PS01360">
    <property type="entry name" value="ZF_MYND_1"/>
    <property type="match status" value="1"/>
</dbReference>
<evidence type="ECO:0000256" key="3">
    <source>
        <dbReference type="ARBA" id="ARBA00022771"/>
    </source>
</evidence>
<evidence type="ECO:0000256" key="1">
    <source>
        <dbReference type="ARBA" id="ARBA00005369"/>
    </source>
</evidence>
<dbReference type="InterPro" id="IPR029063">
    <property type="entry name" value="SAM-dependent_MTases_sf"/>
</dbReference>
<evidence type="ECO:0000256" key="4">
    <source>
        <dbReference type="ARBA" id="ARBA00022833"/>
    </source>
</evidence>
<name>A0AAD7UNL4_9STRA</name>
<protein>
    <recommendedName>
        <fullName evidence="7">MYND-type domain-containing protein</fullName>
    </recommendedName>
</protein>
<reference evidence="8" key="1">
    <citation type="submission" date="2023-01" db="EMBL/GenBank/DDBJ databases">
        <title>Metagenome sequencing of chrysophaentin producing Chrysophaeum taylorii.</title>
        <authorList>
            <person name="Davison J."/>
            <person name="Bewley C."/>
        </authorList>
    </citation>
    <scope>NUCLEOTIDE SEQUENCE</scope>
    <source>
        <strain evidence="8">NIES-1699</strain>
    </source>
</reference>
<evidence type="ECO:0000313" key="9">
    <source>
        <dbReference type="Proteomes" id="UP001230188"/>
    </source>
</evidence>
<keyword evidence="3 5" id="KW-0863">Zinc-finger</keyword>
<feature type="compositionally biased region" description="Basic residues" evidence="6">
    <location>
        <begin position="406"/>
        <end position="418"/>
    </location>
</feature>
<dbReference type="Proteomes" id="UP001230188">
    <property type="component" value="Unassembled WGS sequence"/>
</dbReference>
<comment type="similarity">
    <text evidence="1">Belongs to the methyltransferase superfamily. L-isoaspartyl/D-aspartyl protein methyltransferase family.</text>
</comment>
<dbReference type="InterPro" id="IPR002893">
    <property type="entry name" value="Znf_MYND"/>
</dbReference>
<dbReference type="PANTHER" id="PTHR11579">
    <property type="entry name" value="PROTEIN-L-ISOASPARTATE O-METHYLTRANSFERASE"/>
    <property type="match status" value="1"/>
</dbReference>
<dbReference type="GO" id="GO:0008270">
    <property type="term" value="F:zinc ion binding"/>
    <property type="evidence" value="ECO:0007669"/>
    <property type="project" value="UniProtKB-KW"/>
</dbReference>
<keyword evidence="9" id="KW-1185">Reference proteome</keyword>
<sequence>MEQEEEALPVSMIRALEALLGRGVELEDESDSDEEEGGGVSRIMTLRNAMVLVHRRLGAGAESNEAMVDALAAVGAARSEAVVAAFRAVDRREFIRPFACETAYYADLPIHEAPLHQSAPSVYASALEALDLRPGLSFLNVGSGSGYLSALASRLVGPSHHVGIEVRPAMVEHARNKLPTVSFVAGNCYDIDVDASPRFDRVYVGAGARPSARFLFKLLKDEGILVGPFEQSDGQALVSVTRVGDAFRIDSRESHVNFAALSEMRSLDAIRLPSPIWYQAPVDHFPPAFRRGVENLERLFRRADSGGILAAVPWTDVWNRHVLAFLPTDAFDDQNQPPETARCSACNGLVDKKKLAYCACRTVAYCSKDCQQNHFSAHHLKHCPGPPETRAPQEDDEDKDDDAAPRRRRRRRSARSYHHHSWVWLQDL</sequence>
<feature type="region of interest" description="Disordered" evidence="6">
    <location>
        <begin position="381"/>
        <end position="418"/>
    </location>
</feature>
<dbReference type="GO" id="GO:0004719">
    <property type="term" value="F:protein-L-isoaspartate (D-aspartate) O-methyltransferase activity"/>
    <property type="evidence" value="ECO:0007669"/>
    <property type="project" value="InterPro"/>
</dbReference>
<dbReference type="Pfam" id="PF01753">
    <property type="entry name" value="zf-MYND"/>
    <property type="match status" value="1"/>
</dbReference>
<evidence type="ECO:0000256" key="5">
    <source>
        <dbReference type="PROSITE-ProRule" id="PRU00134"/>
    </source>
</evidence>
<dbReference type="InterPro" id="IPR000682">
    <property type="entry name" value="PCMT"/>
</dbReference>
<feature type="domain" description="MYND-type" evidence="7">
    <location>
        <begin position="343"/>
        <end position="383"/>
    </location>
</feature>
<gene>
    <name evidence="8" type="ORF">CTAYLR_004521</name>
</gene>
<keyword evidence="4" id="KW-0862">Zinc</keyword>
<evidence type="ECO:0000256" key="2">
    <source>
        <dbReference type="ARBA" id="ARBA00022723"/>
    </source>
</evidence>
<dbReference type="GO" id="GO:0005737">
    <property type="term" value="C:cytoplasm"/>
    <property type="evidence" value="ECO:0007669"/>
    <property type="project" value="TreeGrafter"/>
</dbReference>
<dbReference type="CDD" id="cd02440">
    <property type="entry name" value="AdoMet_MTases"/>
    <property type="match status" value="1"/>
</dbReference>
<dbReference type="AlphaFoldDB" id="A0AAD7UNL4"/>
<comment type="caution">
    <text evidence="8">The sequence shown here is derived from an EMBL/GenBank/DDBJ whole genome shotgun (WGS) entry which is preliminary data.</text>
</comment>
<dbReference type="Gene3D" id="3.40.50.150">
    <property type="entry name" value="Vaccinia Virus protein VP39"/>
    <property type="match status" value="1"/>
</dbReference>
<evidence type="ECO:0000259" key="7">
    <source>
        <dbReference type="PROSITE" id="PS50865"/>
    </source>
</evidence>
<evidence type="ECO:0000313" key="8">
    <source>
        <dbReference type="EMBL" id="KAJ8613230.1"/>
    </source>
</evidence>
<proteinExistence type="inferred from homology"/>
<evidence type="ECO:0000256" key="6">
    <source>
        <dbReference type="SAM" id="MobiDB-lite"/>
    </source>
</evidence>
<organism evidence="8 9">
    <name type="scientific">Chrysophaeum taylorii</name>
    <dbReference type="NCBI Taxonomy" id="2483200"/>
    <lineage>
        <taxon>Eukaryota</taxon>
        <taxon>Sar</taxon>
        <taxon>Stramenopiles</taxon>
        <taxon>Ochrophyta</taxon>
        <taxon>Pelagophyceae</taxon>
        <taxon>Pelagomonadales</taxon>
        <taxon>Pelagomonadaceae</taxon>
        <taxon>Chrysophaeum</taxon>
    </lineage>
</organism>
<dbReference type="Pfam" id="PF01135">
    <property type="entry name" value="PCMT"/>
    <property type="match status" value="1"/>
</dbReference>
<dbReference type="PROSITE" id="PS50865">
    <property type="entry name" value="ZF_MYND_2"/>
    <property type="match status" value="1"/>
</dbReference>
<dbReference type="PANTHER" id="PTHR11579:SF9">
    <property type="entry name" value="PROTEIN-L-ISOASPARTATE O-METHYLTRANSFERASE"/>
    <property type="match status" value="1"/>
</dbReference>